<feature type="region of interest" description="Disordered" evidence="10">
    <location>
        <begin position="309"/>
        <end position="328"/>
    </location>
</feature>
<dbReference type="PANTHER" id="PTHR23198:SF6">
    <property type="entry name" value="NUCLEAR PORE COMPLEX PROTEIN NUP98-NUP96"/>
    <property type="match status" value="1"/>
</dbReference>
<keyword evidence="9" id="KW-0539">Nucleus</keyword>
<feature type="domain" description="Peptidase S59" evidence="11">
    <location>
        <begin position="808"/>
        <end position="957"/>
    </location>
</feature>
<protein>
    <submittedName>
        <fullName evidence="12">Nuclear pore complex protein Nup98-Nup96</fullName>
    </submittedName>
</protein>
<evidence type="ECO:0000256" key="1">
    <source>
        <dbReference type="ARBA" id="ARBA00004567"/>
    </source>
</evidence>
<dbReference type="InterPro" id="IPR036903">
    <property type="entry name" value="Nup98_auto-Pept-S59_dom_sf"/>
</dbReference>
<feature type="compositionally biased region" description="Low complexity" evidence="10">
    <location>
        <begin position="312"/>
        <end position="327"/>
    </location>
</feature>
<dbReference type="EMBL" id="JADGJQ010000025">
    <property type="protein sequence ID" value="KAJ3178593.1"/>
    <property type="molecule type" value="Genomic_DNA"/>
</dbReference>
<comment type="caution">
    <text evidence="12">The sequence shown here is derived from an EMBL/GenBank/DDBJ whole genome shotgun (WGS) entry which is preliminary data.</text>
</comment>
<keyword evidence="4" id="KW-0068">Autocatalytic cleavage</keyword>
<dbReference type="InterPro" id="IPR021967">
    <property type="entry name" value="Nup98_C"/>
</dbReference>
<dbReference type="GO" id="GO:0051028">
    <property type="term" value="P:mRNA transport"/>
    <property type="evidence" value="ECO:0007669"/>
    <property type="project" value="UniProtKB-KW"/>
</dbReference>
<evidence type="ECO:0000256" key="9">
    <source>
        <dbReference type="ARBA" id="ARBA00023242"/>
    </source>
</evidence>
<evidence type="ECO:0000259" key="11">
    <source>
        <dbReference type="PROSITE" id="PS51434"/>
    </source>
</evidence>
<dbReference type="Pfam" id="PF04096">
    <property type="entry name" value="Nucleoporin2"/>
    <property type="match status" value="1"/>
</dbReference>
<reference evidence="12" key="1">
    <citation type="submission" date="2020-05" db="EMBL/GenBank/DDBJ databases">
        <title>Phylogenomic resolution of chytrid fungi.</title>
        <authorList>
            <person name="Stajich J.E."/>
            <person name="Amses K."/>
            <person name="Simmons R."/>
            <person name="Seto K."/>
            <person name="Myers J."/>
            <person name="Bonds A."/>
            <person name="Quandt C.A."/>
            <person name="Barry K."/>
            <person name="Liu P."/>
            <person name="Grigoriev I."/>
            <person name="Longcore J.E."/>
            <person name="James T.Y."/>
        </authorList>
    </citation>
    <scope>NUCLEOTIDE SEQUENCE</scope>
    <source>
        <strain evidence="12">JEL0379</strain>
    </source>
</reference>
<dbReference type="Gene3D" id="1.10.10.2360">
    <property type="match status" value="1"/>
</dbReference>
<comment type="subcellular location">
    <subcellularLocation>
        <location evidence="1">Nucleus</location>
        <location evidence="1">Nuclear pore complex</location>
    </subcellularLocation>
</comment>
<dbReference type="InterPro" id="IPR037665">
    <property type="entry name" value="Nucleoporin_S59-like"/>
</dbReference>
<dbReference type="InterPro" id="IPR007230">
    <property type="entry name" value="Nup98_auto-Pept-S59_dom"/>
</dbReference>
<evidence type="ECO:0000256" key="3">
    <source>
        <dbReference type="ARBA" id="ARBA00022448"/>
    </source>
</evidence>
<feature type="region of interest" description="Disordered" evidence="10">
    <location>
        <begin position="1008"/>
        <end position="1080"/>
    </location>
</feature>
<feature type="region of interest" description="Disordered" evidence="10">
    <location>
        <begin position="728"/>
        <end position="804"/>
    </location>
</feature>
<keyword evidence="3" id="KW-0813">Transport</keyword>
<evidence type="ECO:0000313" key="13">
    <source>
        <dbReference type="Proteomes" id="UP001212152"/>
    </source>
</evidence>
<evidence type="ECO:0000256" key="8">
    <source>
        <dbReference type="ARBA" id="ARBA00023132"/>
    </source>
</evidence>
<dbReference type="Gene3D" id="3.30.1610.10">
    <property type="entry name" value="Peptidase S59, nucleoporin"/>
    <property type="match status" value="1"/>
</dbReference>
<keyword evidence="5" id="KW-0509">mRNA transport</keyword>
<feature type="compositionally biased region" description="Polar residues" evidence="10">
    <location>
        <begin position="1237"/>
        <end position="1246"/>
    </location>
</feature>
<evidence type="ECO:0000256" key="4">
    <source>
        <dbReference type="ARBA" id="ARBA00022813"/>
    </source>
</evidence>
<feature type="compositionally biased region" description="Polar residues" evidence="10">
    <location>
        <begin position="1057"/>
        <end position="1071"/>
    </location>
</feature>
<evidence type="ECO:0000256" key="10">
    <source>
        <dbReference type="SAM" id="MobiDB-lite"/>
    </source>
</evidence>
<evidence type="ECO:0000256" key="6">
    <source>
        <dbReference type="ARBA" id="ARBA00022927"/>
    </source>
</evidence>
<evidence type="ECO:0000256" key="7">
    <source>
        <dbReference type="ARBA" id="ARBA00023010"/>
    </source>
</evidence>
<name>A0AAD5TM57_9FUNG</name>
<comment type="similarity">
    <text evidence="2">Belongs to the nucleoporin GLFG family.</text>
</comment>
<dbReference type="GO" id="GO:0006606">
    <property type="term" value="P:protein import into nucleus"/>
    <property type="evidence" value="ECO:0007669"/>
    <property type="project" value="TreeGrafter"/>
</dbReference>
<feature type="region of interest" description="Disordered" evidence="10">
    <location>
        <begin position="1150"/>
        <end position="1252"/>
    </location>
</feature>
<dbReference type="PROSITE" id="PS51434">
    <property type="entry name" value="NUP_C"/>
    <property type="match status" value="1"/>
</dbReference>
<feature type="compositionally biased region" description="Polar residues" evidence="10">
    <location>
        <begin position="772"/>
        <end position="782"/>
    </location>
</feature>
<dbReference type="PANTHER" id="PTHR23198">
    <property type="entry name" value="NUCLEOPORIN"/>
    <property type="match status" value="1"/>
</dbReference>
<keyword evidence="7" id="KW-0811">Translocation</keyword>
<keyword evidence="8" id="KW-0906">Nuclear pore complex</keyword>
<sequence>MGFGAFGQQTQQPQTNAFGAPATGFGQPSAFGAGQPSTNAFGAPSTGFGGGTAFGAPQGTTMFGQPAATASSSGFGGFGAASAAPSTGFGSALGAGGFGAKPATSGFGGFGAAPTPATGFGGAGGFGAAAAPSAFGAGTASGGAFGAGAFGGTGANATNDAVNNGTGNPRYQPSSEDEQPIGAMSSAIRPTKILIHHVNAMMAYRNWSPEELRFQDYTMGKKHSGAGGGATGAFGTGFGAAPSNTGFGAAPATGFGAAANSGFGASAGFGAGSTNTGFSGAPGFGGGGFGSTPATTAQGAGMFGAPSGFGGQSQPQQQSAFGFGQPASTQAAPTMFGQAATTNAFGQSTVAPAFGQQQAKPAFGFGAATTQSPFGGQTSAFGQAPAPSGGIFGANPASSGMGFGATPALGQPPAGGFGFPAASSAATGAFGSKPAFGFGAPATTSASLFGAPAASSGLGLFNAASAAPAPSLFGAPSQPRPANSLFTGASQAPGFALGNQPFGQTTKPAFSFGAQSLAASAPGGLFGAPATGGGLFGTSQPAQGGFNTSSFSTNLFNTAGGVTTAPQGFNSSLNFGQSMQQQQQQNLNASIDKNPYGLSSVIFAPAKKQEAALLPTPKAKQNLPVSPYIKVTARESSKVKLRGFSPPRLTKASPQINGAARYESAIGKSRDEAGVGLDARFTPRKNVRRLVIEEPIDGEDLNASTLRNRTPRKGVTFDLVAERDALNEPPVDVYDDDDYENASSFRGSPSTVDDESLSESATLAGMLFRRSVSPTAPGTPTPRSRENTKRASQSPARSPAAPAAVPDRDEYILSPPLEHLLRMETEELRAVKNFKISVPGIGSIRWVDPVDLIEACPTKSRSSLDQIAGNIVTLVPKCATVYPNDADKPPVGMGLNVRAEVELEKCWPIDKGTREFILDTTDPRHDRHMKKLEAMPDTEFLGYHNETGTWKFNVDHFSRYGLDDDDDEDEPVSDVRGAKLARASGSSRKALSIDQTEDANPFFERAQVGSERGQTDLGAQSFDEPDVNVEPIQLRRGYGLVDNDDDEDDDEGDLDTSSEMNNSILGQKATPSPSPKRVLRGVGSRNWVDLAQDWQEEDSESDDFCDDLEMVPEDAPLRSEKQSLTIAHSPLNAEQLEVAHNVQRLKSSLFAASPTHSQTPVKSRPQKAVKFSLPSSRHSPPPTSPSPFVPETPKRSAVKRHQNESSFAVDREQEESSASAWHRSGFGVSRGADENDLSQTNSSGSGVNPALRSPKKYYKTVAKTLQPFSESIAYGQEKVFLDPGLLMGRSSRVGWGPGGVFVVAGGSFAGVRSFSNVSLTKIDVFGAGDEDLLDIERSRHEKMLGAALDHTKIVKTVSSEVSGWECDLAGESSEGTPKVTNVPVATLMSQLNFEAFVDVIIRADDVGRARAGDAHIDIFSNVENLTWRLAAALWDPLTVTNSQSSGYLQQPVEQALRREAISRWLKAAVNKQVAEEAKFKLGAQKIFTLLTGRQIGKAVLAAVADKNLHLATVLAQLGGAGCRVAIAPRSGLGSAGLAKSTGGHGITTRHGSDGVFAAALSRQVDVWDREEQRSPGSSGLSQSYLMLWKLAAGTVGLWGPEIFKEVRDWKRTFGLFMWYGAAGGGTVSESLSEYHQAFANLDGIAPPIPAYLTDGKKVHDMDVPHKDICFHLLKLYTDRSHLLETALHPLNVSANDLDYRLPWMLWMVLSTVKGVRSAADAQLEVIRLRQSRGDVTGESDEEDVPTEVKSAATADRLARDLIWQLETLGLWKWGVFVALFLSRKEGRERAVREILGKHYPLDDDSGSWITTPTARAGDELAEEDNVEAMDVDDVPVVYPLVTNEPGAGVSELWGFLVEELKVPELWIHEARALKAKYEGDVVQEAVSLIDAKQWVAAHRVIVDQIAPEDIINENYSELKILLRQIRPSDIEARSWVHGGKLLLKYLEIVERVPFVIRQARDYQAGYSLSCSTTFGRSMLGKGREVDDGMANGPIGNGAGSARAHACKQLRAVWVGKIQSVLRDLASDHKHNASAQRAKTGPAAGTAKAAAFVSRTEMAGRLVVLLLDCRKVLAGSRGSADDDEDDSAIDGALLAELPLVPARRSAALHRLAREADSLTAF</sequence>
<evidence type="ECO:0000256" key="5">
    <source>
        <dbReference type="ARBA" id="ARBA00022816"/>
    </source>
</evidence>
<dbReference type="GO" id="GO:0006405">
    <property type="term" value="P:RNA export from nucleus"/>
    <property type="evidence" value="ECO:0007669"/>
    <property type="project" value="TreeGrafter"/>
</dbReference>
<evidence type="ECO:0000313" key="12">
    <source>
        <dbReference type="EMBL" id="KAJ3178593.1"/>
    </source>
</evidence>
<keyword evidence="13" id="KW-1185">Reference proteome</keyword>
<dbReference type="GO" id="GO:0003723">
    <property type="term" value="F:RNA binding"/>
    <property type="evidence" value="ECO:0007669"/>
    <property type="project" value="TreeGrafter"/>
</dbReference>
<dbReference type="Pfam" id="PF12110">
    <property type="entry name" value="Nup96"/>
    <property type="match status" value="2"/>
</dbReference>
<accession>A0AAD5TM57</accession>
<keyword evidence="6" id="KW-0653">Protein transport</keyword>
<feature type="compositionally biased region" description="Polar residues" evidence="10">
    <location>
        <begin position="742"/>
        <end position="751"/>
    </location>
</feature>
<dbReference type="GO" id="GO:0034398">
    <property type="term" value="P:telomere tethering at nuclear periphery"/>
    <property type="evidence" value="ECO:0007669"/>
    <property type="project" value="TreeGrafter"/>
</dbReference>
<dbReference type="SUPFAM" id="SSF82215">
    <property type="entry name" value="C-terminal autoproteolytic domain of nucleoporin nup98"/>
    <property type="match status" value="1"/>
</dbReference>
<dbReference type="GO" id="GO:0008139">
    <property type="term" value="F:nuclear localization sequence binding"/>
    <property type="evidence" value="ECO:0007669"/>
    <property type="project" value="TreeGrafter"/>
</dbReference>
<dbReference type="Gene3D" id="1.25.40.690">
    <property type="match status" value="1"/>
</dbReference>
<feature type="compositionally biased region" description="Low complexity" evidence="10">
    <location>
        <begin position="790"/>
        <end position="804"/>
    </location>
</feature>
<evidence type="ECO:0000256" key="2">
    <source>
        <dbReference type="ARBA" id="ARBA00008926"/>
    </source>
</evidence>
<feature type="region of interest" description="Disordered" evidence="10">
    <location>
        <begin position="1"/>
        <end position="45"/>
    </location>
</feature>
<feature type="compositionally biased region" description="Pro residues" evidence="10">
    <location>
        <begin position="1179"/>
        <end position="1190"/>
    </location>
</feature>
<dbReference type="Proteomes" id="UP001212152">
    <property type="component" value="Unassembled WGS sequence"/>
</dbReference>
<organism evidence="12 13">
    <name type="scientific">Geranomyces variabilis</name>
    <dbReference type="NCBI Taxonomy" id="109894"/>
    <lineage>
        <taxon>Eukaryota</taxon>
        <taxon>Fungi</taxon>
        <taxon>Fungi incertae sedis</taxon>
        <taxon>Chytridiomycota</taxon>
        <taxon>Chytridiomycota incertae sedis</taxon>
        <taxon>Chytridiomycetes</taxon>
        <taxon>Spizellomycetales</taxon>
        <taxon>Powellomycetaceae</taxon>
        <taxon>Geranomyces</taxon>
    </lineage>
</organism>
<feature type="compositionally biased region" description="Acidic residues" evidence="10">
    <location>
        <begin position="1042"/>
        <end position="1056"/>
    </location>
</feature>
<dbReference type="GO" id="GO:0017056">
    <property type="term" value="F:structural constituent of nuclear pore"/>
    <property type="evidence" value="ECO:0007669"/>
    <property type="project" value="InterPro"/>
</dbReference>
<dbReference type="GO" id="GO:0000973">
    <property type="term" value="P:post-transcriptional tethering of RNA polymerase II gene DNA at nuclear periphery"/>
    <property type="evidence" value="ECO:0007669"/>
    <property type="project" value="TreeGrafter"/>
</dbReference>
<feature type="compositionally biased region" description="Polar residues" evidence="10">
    <location>
        <begin position="7"/>
        <end position="17"/>
    </location>
</feature>
<dbReference type="GO" id="GO:0044614">
    <property type="term" value="C:nuclear pore cytoplasmic filaments"/>
    <property type="evidence" value="ECO:0007669"/>
    <property type="project" value="TreeGrafter"/>
</dbReference>
<gene>
    <name evidence="12" type="primary">NUP98</name>
    <name evidence="12" type="ORF">HDU87_003416</name>
</gene>
<proteinExistence type="inferred from homology"/>